<dbReference type="VEuPathDB" id="VectorBase:AFUN005555"/>
<evidence type="ECO:0000256" key="12">
    <source>
        <dbReference type="SAM" id="Coils"/>
    </source>
</evidence>
<evidence type="ECO:0000256" key="1">
    <source>
        <dbReference type="ARBA" id="ARBA00004245"/>
    </source>
</evidence>
<dbReference type="STRING" id="62324.A0A182RH46"/>
<evidence type="ECO:0000256" key="3">
    <source>
        <dbReference type="ARBA" id="ARBA00022490"/>
    </source>
</evidence>
<evidence type="ECO:0000256" key="8">
    <source>
        <dbReference type="ARBA" id="ARBA00023175"/>
    </source>
</evidence>
<keyword evidence="6 10" id="KW-0067">ATP-binding</keyword>
<evidence type="ECO:0000256" key="4">
    <source>
        <dbReference type="ARBA" id="ARBA00022701"/>
    </source>
</evidence>
<dbReference type="PANTHER" id="PTHR47972:SF45">
    <property type="entry name" value="PROTEIN CLARET SEGREGATIONAL"/>
    <property type="match status" value="1"/>
</dbReference>
<dbReference type="PROSITE" id="PS00411">
    <property type="entry name" value="KINESIN_MOTOR_1"/>
    <property type="match status" value="1"/>
</dbReference>
<protein>
    <recommendedName>
        <fullName evidence="11">Kinesin-like protein</fullName>
    </recommendedName>
</protein>
<evidence type="ECO:0000256" key="13">
    <source>
        <dbReference type="SAM" id="MobiDB-lite"/>
    </source>
</evidence>
<dbReference type="PRINTS" id="PR00380">
    <property type="entry name" value="KINESINHEAVY"/>
</dbReference>
<dbReference type="PROSITE" id="PS50067">
    <property type="entry name" value="KINESIN_MOTOR_2"/>
    <property type="match status" value="1"/>
</dbReference>
<dbReference type="AlphaFoldDB" id="A0A182RH46"/>
<dbReference type="InterPro" id="IPR001752">
    <property type="entry name" value="Kinesin_motor_dom"/>
</dbReference>
<dbReference type="GO" id="GO:0005874">
    <property type="term" value="C:microtubule"/>
    <property type="evidence" value="ECO:0007669"/>
    <property type="project" value="UniProtKB-KW"/>
</dbReference>
<dbReference type="InterPro" id="IPR019821">
    <property type="entry name" value="Kinesin_motor_CS"/>
</dbReference>
<dbReference type="GO" id="GO:0090307">
    <property type="term" value="P:mitotic spindle assembly"/>
    <property type="evidence" value="ECO:0007669"/>
    <property type="project" value="UniProtKB-ARBA"/>
</dbReference>
<evidence type="ECO:0000256" key="11">
    <source>
        <dbReference type="RuleBase" id="RU000394"/>
    </source>
</evidence>
<evidence type="ECO:0000259" key="14">
    <source>
        <dbReference type="PROSITE" id="PS50067"/>
    </source>
</evidence>
<feature type="domain" description="Kinesin motor" evidence="14">
    <location>
        <begin position="427"/>
        <end position="748"/>
    </location>
</feature>
<keyword evidence="9" id="KW-0206">Cytoskeleton</keyword>
<evidence type="ECO:0000256" key="9">
    <source>
        <dbReference type="ARBA" id="ARBA00023212"/>
    </source>
</evidence>
<dbReference type="GO" id="GO:0003777">
    <property type="term" value="F:microtubule motor activity"/>
    <property type="evidence" value="ECO:0007669"/>
    <property type="project" value="InterPro"/>
</dbReference>
<dbReference type="GO" id="GO:0007018">
    <property type="term" value="P:microtubule-based movement"/>
    <property type="evidence" value="ECO:0007669"/>
    <property type="project" value="InterPro"/>
</dbReference>
<keyword evidence="7 12" id="KW-0175">Coiled coil</keyword>
<dbReference type="VEuPathDB" id="VectorBase:AFUN2_013517"/>
<organism evidence="15">
    <name type="scientific">Anopheles funestus</name>
    <name type="common">African malaria mosquito</name>
    <dbReference type="NCBI Taxonomy" id="62324"/>
    <lineage>
        <taxon>Eukaryota</taxon>
        <taxon>Metazoa</taxon>
        <taxon>Ecdysozoa</taxon>
        <taxon>Arthropoda</taxon>
        <taxon>Hexapoda</taxon>
        <taxon>Insecta</taxon>
        <taxon>Pterygota</taxon>
        <taxon>Neoptera</taxon>
        <taxon>Endopterygota</taxon>
        <taxon>Diptera</taxon>
        <taxon>Nematocera</taxon>
        <taxon>Culicoidea</taxon>
        <taxon>Culicidae</taxon>
        <taxon>Anophelinae</taxon>
        <taxon>Anopheles</taxon>
    </lineage>
</organism>
<comment type="similarity">
    <text evidence="2">Belongs to the TRAFAC class myosin-kinesin ATPase superfamily. Kinesin family. KIN-14 subfamily.</text>
</comment>
<dbReference type="FunFam" id="3.40.850.10:FF:000065">
    <property type="entry name" value="Kinesin-like protein"/>
    <property type="match status" value="1"/>
</dbReference>
<evidence type="ECO:0000256" key="7">
    <source>
        <dbReference type="ARBA" id="ARBA00023054"/>
    </source>
</evidence>
<dbReference type="PANTHER" id="PTHR47972">
    <property type="entry name" value="KINESIN-LIKE PROTEIN KLP-3"/>
    <property type="match status" value="1"/>
</dbReference>
<reference evidence="15" key="1">
    <citation type="submission" date="2020-05" db="UniProtKB">
        <authorList>
            <consortium name="EnsemblMetazoa"/>
        </authorList>
    </citation>
    <scope>IDENTIFICATION</scope>
    <source>
        <strain evidence="15">FUMOZ</strain>
    </source>
</reference>
<name>A0A182RH46_ANOFN</name>
<evidence type="ECO:0000313" key="15">
    <source>
        <dbReference type="EnsemblMetazoa" id="AFUN005555-PA"/>
    </source>
</evidence>
<dbReference type="GO" id="GO:0005524">
    <property type="term" value="F:ATP binding"/>
    <property type="evidence" value="ECO:0007669"/>
    <property type="project" value="UniProtKB-UniRule"/>
</dbReference>
<evidence type="ECO:0000256" key="10">
    <source>
        <dbReference type="PROSITE-ProRule" id="PRU00283"/>
    </source>
</evidence>
<accession>A0A182RH46</accession>
<dbReference type="InterPro" id="IPR036961">
    <property type="entry name" value="Kinesin_motor_dom_sf"/>
</dbReference>
<feature type="binding site" evidence="10">
    <location>
        <begin position="509"/>
        <end position="516"/>
    </location>
    <ligand>
        <name>ATP</name>
        <dbReference type="ChEBI" id="CHEBI:30616"/>
    </ligand>
</feature>
<dbReference type="InterPro" id="IPR027640">
    <property type="entry name" value="Kinesin-like_fam"/>
</dbReference>
<keyword evidence="4 11" id="KW-0493">Microtubule</keyword>
<comment type="subcellular location">
    <subcellularLocation>
        <location evidence="1">Cytoplasm</location>
        <location evidence="1">Cytoskeleton</location>
    </subcellularLocation>
</comment>
<evidence type="ECO:0000256" key="5">
    <source>
        <dbReference type="ARBA" id="ARBA00022741"/>
    </source>
</evidence>
<keyword evidence="5 10" id="KW-0547">Nucleotide-binding</keyword>
<evidence type="ECO:0000256" key="2">
    <source>
        <dbReference type="ARBA" id="ARBA00010899"/>
    </source>
</evidence>
<proteinExistence type="inferred from homology"/>
<dbReference type="Gene3D" id="3.40.850.10">
    <property type="entry name" value="Kinesin motor domain"/>
    <property type="match status" value="1"/>
</dbReference>
<dbReference type="CDD" id="cd01366">
    <property type="entry name" value="KISc_C_terminal"/>
    <property type="match status" value="1"/>
</dbReference>
<evidence type="ECO:0000256" key="6">
    <source>
        <dbReference type="ARBA" id="ARBA00022840"/>
    </source>
</evidence>
<feature type="region of interest" description="Disordered" evidence="13">
    <location>
        <begin position="1"/>
        <end position="25"/>
    </location>
</feature>
<feature type="coiled-coil region" evidence="12">
    <location>
        <begin position="278"/>
        <end position="399"/>
    </location>
</feature>
<sequence length="765" mass="84920">MFGMDSKIPKPSFLKKPTGPLSLPGNARLPLSRDLLNLPAANSTMFAKVRVASPDHKNAGGMVNRTKLRRSLSAAELNRTDFHRPKFISNLAPVSSRTVTINANTVAMMASSDLVKPLNDTNGARAHIRRSRSACDIAMKSNLSSASSTTSSSASGLSSLAGYKRQPPTIGLNSRNVVPAKVQKMTTTIPPRIATTTGSTTLFTKPSSQKPTIATFASKKAVPQMKSTLGVKTTGNSGGALNAKKTSVDAPKANGLGTKTVGKTMNKRIPPYDYKARFANLTEKHKALVEKHDKLLKEHASREALQELYDDCTRELADLKDQHTLLQAELRTIRLDNEELKQSNLTLSTALQQTETELDKYKEKFTVADLENVKLRRQLKELEERSAFLEEENLTLQDANQRNAALLFNANIERKELHNMVMDLRGNIRVFCRVRPPLLSEANRIECGWKYLDEQSIELQAMDGTNKRMDFSFDHVFHPRTTQQDIFDNVSPLIQSALDGYNVCIFAYGQTGSGKTFTMDGVPESLGVIPRTVDLIFNAVNDYKRFGWEYEIRVTFLEIYNEILYDLLDTSGTTKDLEIRMANAKNKTEVYVSNIIEETVDSTGRLHQLMNIAKMNRATAATAGNERSSRSHAVTKITLIGTHQEKCETCVGSVNLVDLAGSESPKTSTRMDETKNINRSLSELSNVILALVQRNEHIPYRNSKLTHLLMPSLGGNSKTLMFVNVAPFQDCFMETVKSLRFASQVNSCKMQKVKKNKALNGSSIM</sequence>
<dbReference type="SUPFAM" id="SSF52540">
    <property type="entry name" value="P-loop containing nucleoside triphosphate hydrolases"/>
    <property type="match status" value="1"/>
</dbReference>
<dbReference type="GO" id="GO:0008017">
    <property type="term" value="F:microtubule binding"/>
    <property type="evidence" value="ECO:0007669"/>
    <property type="project" value="InterPro"/>
</dbReference>
<dbReference type="InterPro" id="IPR027417">
    <property type="entry name" value="P-loop_NTPase"/>
</dbReference>
<dbReference type="Pfam" id="PF00225">
    <property type="entry name" value="Kinesin"/>
    <property type="match status" value="1"/>
</dbReference>
<keyword evidence="3" id="KW-0963">Cytoplasm</keyword>
<dbReference type="EnsemblMetazoa" id="AFUN005555-RA">
    <property type="protein sequence ID" value="AFUN005555-PA"/>
    <property type="gene ID" value="AFUN005555"/>
</dbReference>
<dbReference type="SMART" id="SM00129">
    <property type="entry name" value="KISc"/>
    <property type="match status" value="1"/>
</dbReference>
<keyword evidence="8 10" id="KW-0505">Motor protein</keyword>